<reference evidence="2 3" key="1">
    <citation type="submission" date="2014-09" db="EMBL/GenBank/DDBJ databases">
        <title>Sporocytophaga myxococcoides PG-01 genome sequencing.</title>
        <authorList>
            <person name="Liu L."/>
            <person name="Gao P.J."/>
            <person name="Chen G.J."/>
            <person name="Wang L.S."/>
        </authorList>
    </citation>
    <scope>NUCLEOTIDE SEQUENCE [LARGE SCALE GENOMIC DNA]</scope>
    <source>
        <strain evidence="2 3">PG-01</strain>
    </source>
</reference>
<evidence type="ECO:0000313" key="2">
    <source>
        <dbReference type="EMBL" id="GAL85890.1"/>
    </source>
</evidence>
<protein>
    <recommendedName>
        <fullName evidence="1">Bacterial bifunctional deaminase-reductase C-terminal domain-containing protein</fullName>
    </recommendedName>
</protein>
<dbReference type="GO" id="GO:0009231">
    <property type="term" value="P:riboflavin biosynthetic process"/>
    <property type="evidence" value="ECO:0007669"/>
    <property type="project" value="InterPro"/>
</dbReference>
<organism evidence="2 3">
    <name type="scientific">Sporocytophaga myxococcoides</name>
    <dbReference type="NCBI Taxonomy" id="153721"/>
    <lineage>
        <taxon>Bacteria</taxon>
        <taxon>Pseudomonadati</taxon>
        <taxon>Bacteroidota</taxon>
        <taxon>Cytophagia</taxon>
        <taxon>Cytophagales</taxon>
        <taxon>Cytophagaceae</taxon>
        <taxon>Sporocytophaga</taxon>
    </lineage>
</organism>
<evidence type="ECO:0000259" key="1">
    <source>
        <dbReference type="Pfam" id="PF01872"/>
    </source>
</evidence>
<dbReference type="PANTHER" id="PTHR38011">
    <property type="entry name" value="DIHYDROFOLATE REDUCTASE FAMILY PROTEIN (AFU_ORTHOLOGUE AFUA_8G06820)"/>
    <property type="match status" value="1"/>
</dbReference>
<proteinExistence type="predicted"/>
<sequence>MMISVDGLYEGPNKEIDWHNVDEEFNEYAIDLLKSLDILLFGRITYELMASYWPTHDAIKNDPIVAERMNNLSKIVFSKKLKTTNWQNSRIINENINEVVTNLKKEQGKDMAIFGSSDLALTFIKHNLIDEYRIMVNPLVLGNGKRLFEGISSKLNLNLKSAKTFKSGNVMLCYEPF</sequence>
<feature type="domain" description="Bacterial bifunctional deaminase-reductase C-terminal" evidence="1">
    <location>
        <begin position="1"/>
        <end position="170"/>
    </location>
</feature>
<dbReference type="Gene3D" id="3.40.430.10">
    <property type="entry name" value="Dihydrofolate Reductase, subunit A"/>
    <property type="match status" value="1"/>
</dbReference>
<dbReference type="PANTHER" id="PTHR38011:SF11">
    <property type="entry name" value="2,5-DIAMINO-6-RIBOSYLAMINO-4(3H)-PYRIMIDINONE 5'-PHOSPHATE REDUCTASE"/>
    <property type="match status" value="1"/>
</dbReference>
<dbReference type="InterPro" id="IPR024072">
    <property type="entry name" value="DHFR-like_dom_sf"/>
</dbReference>
<comment type="caution">
    <text evidence="2">The sequence shown here is derived from an EMBL/GenBank/DDBJ whole genome shotgun (WGS) entry which is preliminary data.</text>
</comment>
<dbReference type="AlphaFoldDB" id="A0A098LFZ2"/>
<keyword evidence="3" id="KW-1185">Reference proteome</keyword>
<name>A0A098LFZ2_9BACT</name>
<dbReference type="InterPro" id="IPR050765">
    <property type="entry name" value="Riboflavin_Biosynth_HTPR"/>
</dbReference>
<dbReference type="EMBL" id="BBLT01000006">
    <property type="protein sequence ID" value="GAL85890.1"/>
    <property type="molecule type" value="Genomic_DNA"/>
</dbReference>
<accession>A0A098LFZ2</accession>
<dbReference type="GO" id="GO:0008703">
    <property type="term" value="F:5-amino-6-(5-phosphoribosylamino)uracil reductase activity"/>
    <property type="evidence" value="ECO:0007669"/>
    <property type="project" value="InterPro"/>
</dbReference>
<gene>
    <name evidence="2" type="ORF">MYP_3119</name>
</gene>
<dbReference type="eggNOG" id="COG0262">
    <property type="taxonomic scope" value="Bacteria"/>
</dbReference>
<dbReference type="InterPro" id="IPR002734">
    <property type="entry name" value="RibDG_C"/>
</dbReference>
<dbReference type="Proteomes" id="UP000030185">
    <property type="component" value="Unassembled WGS sequence"/>
</dbReference>
<dbReference type="SUPFAM" id="SSF53597">
    <property type="entry name" value="Dihydrofolate reductase-like"/>
    <property type="match status" value="1"/>
</dbReference>
<dbReference type="STRING" id="153721.MYP_3119"/>
<dbReference type="Pfam" id="PF01872">
    <property type="entry name" value="RibD_C"/>
    <property type="match status" value="1"/>
</dbReference>
<evidence type="ECO:0000313" key="3">
    <source>
        <dbReference type="Proteomes" id="UP000030185"/>
    </source>
</evidence>